<keyword evidence="4" id="KW-0221">Differentiation</keyword>
<name>A0A8W7M1K6_ANOAR</name>
<dbReference type="AlphaFoldDB" id="A0A8W7M1K6"/>
<dbReference type="Gene3D" id="3.30.420.610">
    <property type="entry name" value="LOTUS domain-like"/>
    <property type="match status" value="1"/>
</dbReference>
<dbReference type="KEGG" id="aara:120904221"/>
<dbReference type="PANTHER" id="PTHR22948">
    <property type="entry name" value="TUDOR DOMAIN CONTAINING PROTEIN"/>
    <property type="match status" value="1"/>
</dbReference>
<evidence type="ECO:0000313" key="7">
    <source>
        <dbReference type="EnsemblMetazoa" id="AARA005163-PA"/>
    </source>
</evidence>
<evidence type="ECO:0000259" key="6">
    <source>
        <dbReference type="PROSITE" id="PS51644"/>
    </source>
</evidence>
<evidence type="ECO:0000256" key="1">
    <source>
        <dbReference type="ARBA" id="ARBA00004496"/>
    </source>
</evidence>
<organism evidence="7 8">
    <name type="scientific">Anopheles arabiensis</name>
    <name type="common">Mosquito</name>
    <dbReference type="NCBI Taxonomy" id="7173"/>
    <lineage>
        <taxon>Eukaryota</taxon>
        <taxon>Metazoa</taxon>
        <taxon>Ecdysozoa</taxon>
        <taxon>Arthropoda</taxon>
        <taxon>Hexapoda</taxon>
        <taxon>Insecta</taxon>
        <taxon>Pterygota</taxon>
        <taxon>Neoptera</taxon>
        <taxon>Endopterygota</taxon>
        <taxon>Diptera</taxon>
        <taxon>Nematocera</taxon>
        <taxon>Culicoidea</taxon>
        <taxon>Culicidae</taxon>
        <taxon>Anophelinae</taxon>
        <taxon>Anopheles</taxon>
    </lineage>
</organism>
<dbReference type="GO" id="GO:0005737">
    <property type="term" value="C:cytoplasm"/>
    <property type="evidence" value="ECO:0007669"/>
    <property type="project" value="UniProtKB-SubCell"/>
</dbReference>
<dbReference type="EnsemblMetazoa" id="AARA005163-RA">
    <property type="protein sequence ID" value="AARA005163-PA"/>
    <property type="gene ID" value="AARA005163"/>
</dbReference>
<reference evidence="7" key="1">
    <citation type="submission" date="2022-08" db="UniProtKB">
        <authorList>
            <consortium name="EnsemblMetazoa"/>
        </authorList>
    </citation>
    <scope>IDENTIFICATION</scope>
    <source>
        <strain evidence="7">Dongola</strain>
    </source>
</reference>
<dbReference type="RefSeq" id="XP_040169982.1">
    <property type="nucleotide sequence ID" value="XM_040314048.1"/>
</dbReference>
<dbReference type="Pfam" id="PF12872">
    <property type="entry name" value="OST-HTH"/>
    <property type="match status" value="1"/>
</dbReference>
<feature type="compositionally biased region" description="Polar residues" evidence="5">
    <location>
        <begin position="140"/>
        <end position="153"/>
    </location>
</feature>
<dbReference type="EMBL" id="APCN01002493">
    <property type="status" value="NOT_ANNOTATED_CDS"/>
    <property type="molecule type" value="Genomic_DNA"/>
</dbReference>
<dbReference type="Gene3D" id="2.30.30.140">
    <property type="match status" value="1"/>
</dbReference>
<keyword evidence="4" id="KW-0744">Spermatogenesis</keyword>
<dbReference type="InterPro" id="IPR050621">
    <property type="entry name" value="Tudor_domain_containing"/>
</dbReference>
<protein>
    <recommendedName>
        <fullName evidence="6">HTH OST-type domain-containing protein</fullName>
    </recommendedName>
</protein>
<dbReference type="InterPro" id="IPR025605">
    <property type="entry name" value="OST-HTH/LOTUS_dom"/>
</dbReference>
<evidence type="ECO:0000256" key="3">
    <source>
        <dbReference type="ARBA" id="ARBA00022737"/>
    </source>
</evidence>
<dbReference type="CDD" id="cd09972">
    <property type="entry name" value="LOTUS_TDRD_OSKAR"/>
    <property type="match status" value="1"/>
</dbReference>
<feature type="compositionally biased region" description="Basic and acidic residues" evidence="5">
    <location>
        <begin position="237"/>
        <end position="253"/>
    </location>
</feature>
<keyword evidence="8" id="KW-1185">Reference proteome</keyword>
<accession>A0A8W7M1K6</accession>
<dbReference type="GeneID" id="120904221"/>
<sequence length="607" mass="68633">MPEVLSKGTMDQSQELAKLKPVIRCLVMSHPNHCLTLTELERDFRNTEGYRIPFDRLGYSSVYHLLCCLTDTVQVYSANGRTMVKYVSTPAVAHVEQLLQNTRRSGQRKGRQLHVSFKENIQKHCSATFRVPEIQDVKNNNYNSAQKPRPSSSGGAGWVQNHSKAHVALPMGAKNLNGHSGHDNRSPKQPSQSTLKIAPVEKVKVTPAKPVSAATKGSSAKEEPTATKELTATKGTIAKEEPTAPKEPTVKKAEPVTAVMEESCEHVDGSIASTKPCSSVWDWINMLDMPSEVMGLSRTIPKVDVLSYFVEREITNVRVLHMLNPNRLWLRSAAQEPLVEKLYDELNECYNHIGSDRWRLETSKVQHGLYCAVLYEEVWQRGRIVGPLIGCRVKVHFIDTGLTELVDYRHLKFLATSFGTVPAQAVRASLACLIPKGGVWTRAESDRLTRLINFVSQQPAYIMCINNKLNILDIILKQFNGAWLNEKFASIVSAQWTGSTYLSKSKDEYRKKKYTYNERYPSFFCIEEGHFPVMEEIRNALARGFDYEELYSRIPHVQKNGIVERITRNTCEQMVQMFGIKVVSAQEKKQNQKENNTTHQNGVESHQ</sequence>
<feature type="region of interest" description="Disordered" evidence="5">
    <location>
        <begin position="140"/>
        <end position="159"/>
    </location>
</feature>
<feature type="compositionally biased region" description="Polar residues" evidence="5">
    <location>
        <begin position="593"/>
        <end position="607"/>
    </location>
</feature>
<dbReference type="SUPFAM" id="SSF63748">
    <property type="entry name" value="Tudor/PWWP/MBT"/>
    <property type="match status" value="1"/>
</dbReference>
<evidence type="ECO:0000256" key="2">
    <source>
        <dbReference type="ARBA" id="ARBA00022490"/>
    </source>
</evidence>
<dbReference type="Pfam" id="PF00567">
    <property type="entry name" value="TUDOR"/>
    <property type="match status" value="1"/>
</dbReference>
<dbReference type="Gene3D" id="2.40.50.90">
    <property type="match status" value="1"/>
</dbReference>
<comment type="subcellular location">
    <subcellularLocation>
        <location evidence="1">Cytoplasm</location>
    </subcellularLocation>
</comment>
<evidence type="ECO:0000313" key="8">
    <source>
        <dbReference type="Proteomes" id="UP000075840"/>
    </source>
</evidence>
<dbReference type="InterPro" id="IPR041966">
    <property type="entry name" value="LOTUS-like"/>
</dbReference>
<dbReference type="PROSITE" id="PS51644">
    <property type="entry name" value="HTH_OST"/>
    <property type="match status" value="1"/>
</dbReference>
<dbReference type="GO" id="GO:0007283">
    <property type="term" value="P:spermatogenesis"/>
    <property type="evidence" value="ECO:0007669"/>
    <property type="project" value="UniProtKB-KW"/>
</dbReference>
<evidence type="ECO:0000256" key="4">
    <source>
        <dbReference type="ARBA" id="ARBA00022871"/>
    </source>
</evidence>
<dbReference type="InterPro" id="IPR035437">
    <property type="entry name" value="SNase_OB-fold_sf"/>
</dbReference>
<feature type="domain" description="HTH OST-type" evidence="6">
    <location>
        <begin position="15"/>
        <end position="89"/>
    </location>
</feature>
<feature type="region of interest" description="Disordered" evidence="5">
    <location>
        <begin position="586"/>
        <end position="607"/>
    </location>
</feature>
<dbReference type="InterPro" id="IPR002999">
    <property type="entry name" value="Tudor"/>
</dbReference>
<dbReference type="PANTHER" id="PTHR22948:SF29">
    <property type="entry name" value="FI02030P-RELATED"/>
    <property type="match status" value="1"/>
</dbReference>
<keyword evidence="3" id="KW-0677">Repeat</keyword>
<proteinExistence type="predicted"/>
<keyword evidence="2" id="KW-0963">Cytoplasm</keyword>
<evidence type="ECO:0000256" key="5">
    <source>
        <dbReference type="SAM" id="MobiDB-lite"/>
    </source>
</evidence>
<dbReference type="GO" id="GO:0030154">
    <property type="term" value="P:cell differentiation"/>
    <property type="evidence" value="ECO:0007669"/>
    <property type="project" value="UniProtKB-ARBA"/>
</dbReference>
<feature type="region of interest" description="Disordered" evidence="5">
    <location>
        <begin position="172"/>
        <end position="253"/>
    </location>
</feature>
<dbReference type="Proteomes" id="UP000075840">
    <property type="component" value="Unassembled WGS sequence"/>
</dbReference>